<evidence type="ECO:0000256" key="9">
    <source>
        <dbReference type="PROSITE-ProRule" id="PRU01373"/>
    </source>
</evidence>
<keyword evidence="7 9" id="KW-0573">Peptidoglycan synthesis</keyword>
<dbReference type="Gene3D" id="2.40.440.10">
    <property type="entry name" value="L,D-transpeptidase catalytic domain-like"/>
    <property type="match status" value="1"/>
</dbReference>
<evidence type="ECO:0000256" key="1">
    <source>
        <dbReference type="ARBA" id="ARBA00004752"/>
    </source>
</evidence>
<evidence type="ECO:0000256" key="8">
    <source>
        <dbReference type="ARBA" id="ARBA00023316"/>
    </source>
</evidence>
<reference evidence="12 13" key="1">
    <citation type="journal article" date="2011" name="Front. Microbiol.">
        <title>Genomic signatures of strain selection and enhancement in Bacillus atrophaeus var. globigii, a historical biowarfare simulant.</title>
        <authorList>
            <person name="Gibbons H.S."/>
            <person name="Broomall S.M."/>
            <person name="McNew L.A."/>
            <person name="Daligault H."/>
            <person name="Chapman C."/>
            <person name="Bruce D."/>
            <person name="Karavis M."/>
            <person name="Krepps M."/>
            <person name="McGregor P.A."/>
            <person name="Hong C."/>
            <person name="Park K.H."/>
            <person name="Akmal A."/>
            <person name="Feldman A."/>
            <person name="Lin J.S."/>
            <person name="Chang W.E."/>
            <person name="Higgs B.W."/>
            <person name="Demirev P."/>
            <person name="Lindquist J."/>
            <person name="Liem A."/>
            <person name="Fochler E."/>
            <person name="Read T.D."/>
            <person name="Tapia R."/>
            <person name="Johnson S."/>
            <person name="Bishop-Lilly K.A."/>
            <person name="Detter C."/>
            <person name="Han C."/>
            <person name="Sozhamannan S."/>
            <person name="Rosenzweig C.N."/>
            <person name="Skowronski E.W."/>
        </authorList>
    </citation>
    <scope>NUCLEOTIDE SEQUENCE [LARGE SCALE GENOMIC DNA]</scope>
    <source>
        <strain evidence="12 13">1942</strain>
    </source>
</reference>
<dbReference type="EMBL" id="CP002207">
    <property type="protein sequence ID" value="ADP31912.1"/>
    <property type="molecule type" value="Genomic_DNA"/>
</dbReference>
<dbReference type="PANTHER" id="PTHR30582:SF24">
    <property type="entry name" value="L,D-TRANSPEPTIDASE ERFK_SRFK-RELATED"/>
    <property type="match status" value="1"/>
</dbReference>
<proteinExistence type="inferred from homology"/>
<evidence type="ECO:0000313" key="12">
    <source>
        <dbReference type="EMBL" id="ADP31912.1"/>
    </source>
</evidence>
<dbReference type="CDD" id="cd00118">
    <property type="entry name" value="LysM"/>
    <property type="match status" value="1"/>
</dbReference>
<dbReference type="InterPro" id="IPR036779">
    <property type="entry name" value="LysM_dom_sf"/>
</dbReference>
<keyword evidence="13" id="KW-1185">Reference proteome</keyword>
<name>A0ABM5LVQ9_BACA1</name>
<dbReference type="InterPro" id="IPR018392">
    <property type="entry name" value="LysM"/>
</dbReference>
<evidence type="ECO:0000256" key="7">
    <source>
        <dbReference type="ARBA" id="ARBA00022984"/>
    </source>
</evidence>
<dbReference type="Proteomes" id="UP000006867">
    <property type="component" value="Chromosome"/>
</dbReference>
<evidence type="ECO:0000256" key="3">
    <source>
        <dbReference type="ARBA" id="ARBA00022676"/>
    </source>
</evidence>
<dbReference type="Gene3D" id="3.10.350.10">
    <property type="entry name" value="LysM domain"/>
    <property type="match status" value="1"/>
</dbReference>
<accession>A0ABM5LVQ9</accession>
<evidence type="ECO:0000256" key="6">
    <source>
        <dbReference type="ARBA" id="ARBA00022960"/>
    </source>
</evidence>
<dbReference type="Pfam" id="PF01476">
    <property type="entry name" value="LysM"/>
    <property type="match status" value="1"/>
</dbReference>
<comment type="similarity">
    <text evidence="2">Belongs to the YkuD family.</text>
</comment>
<comment type="pathway">
    <text evidence="1 9">Cell wall biogenesis; peptidoglycan biosynthesis.</text>
</comment>
<dbReference type="SUPFAM" id="SSF141523">
    <property type="entry name" value="L,D-transpeptidase catalytic domain-like"/>
    <property type="match status" value="1"/>
</dbReference>
<dbReference type="Pfam" id="PF03734">
    <property type="entry name" value="YkuD"/>
    <property type="match status" value="1"/>
</dbReference>
<keyword evidence="3" id="KW-0328">Glycosyltransferase</keyword>
<evidence type="ECO:0000313" key="13">
    <source>
        <dbReference type="Proteomes" id="UP000006867"/>
    </source>
</evidence>
<dbReference type="PROSITE" id="PS52029">
    <property type="entry name" value="LD_TPASE"/>
    <property type="match status" value="1"/>
</dbReference>
<dbReference type="SUPFAM" id="SSF54106">
    <property type="entry name" value="LysM domain"/>
    <property type="match status" value="1"/>
</dbReference>
<evidence type="ECO:0000256" key="5">
    <source>
        <dbReference type="ARBA" id="ARBA00022801"/>
    </source>
</evidence>
<feature type="active site" description="Nucleophile" evidence="9">
    <location>
        <position position="143"/>
    </location>
</feature>
<keyword evidence="8 9" id="KW-0961">Cell wall biogenesis/degradation</keyword>
<dbReference type="CDD" id="cd16913">
    <property type="entry name" value="YkuD_like"/>
    <property type="match status" value="1"/>
</dbReference>
<feature type="domain" description="LysM" evidence="10">
    <location>
        <begin position="5"/>
        <end position="49"/>
    </location>
</feature>
<sequence>MTQLLTYRVKQGETLASIAADFRIDQAALVRANPSLQTGILLAGQIIVIPGIPNPDSIPYHIVVSISGKTLRLFQNNRLIKTYPIAVGKILTTTPTGEYYIVNRQPNPGGPFGAYWMSLSKLHYGIHGTNNPSSIGKAVSKGCIRMYNKDVVELASIVPNGTRVTINR</sequence>
<dbReference type="PROSITE" id="PS51782">
    <property type="entry name" value="LYSM"/>
    <property type="match status" value="1"/>
</dbReference>
<dbReference type="SMART" id="SM00257">
    <property type="entry name" value="LysM"/>
    <property type="match status" value="1"/>
</dbReference>
<dbReference type="InterPro" id="IPR038063">
    <property type="entry name" value="Transpep_catalytic_dom"/>
</dbReference>
<feature type="domain" description="L,D-TPase catalytic" evidence="11">
    <location>
        <begin position="60"/>
        <end position="167"/>
    </location>
</feature>
<dbReference type="InterPro" id="IPR005490">
    <property type="entry name" value="LD_TPept_cat_dom"/>
</dbReference>
<evidence type="ECO:0000259" key="11">
    <source>
        <dbReference type="PROSITE" id="PS52029"/>
    </source>
</evidence>
<evidence type="ECO:0000256" key="2">
    <source>
        <dbReference type="ARBA" id="ARBA00005992"/>
    </source>
</evidence>
<gene>
    <name evidence="12" type="ordered locus">BATR1942_04790</name>
</gene>
<evidence type="ECO:0000259" key="10">
    <source>
        <dbReference type="PROSITE" id="PS51782"/>
    </source>
</evidence>
<protein>
    <submittedName>
        <fullName evidence="12">Murein transglycosylase</fullName>
    </submittedName>
</protein>
<dbReference type="InterPro" id="IPR050979">
    <property type="entry name" value="LD-transpeptidase"/>
</dbReference>
<evidence type="ECO:0000256" key="4">
    <source>
        <dbReference type="ARBA" id="ARBA00022679"/>
    </source>
</evidence>
<keyword evidence="5" id="KW-0378">Hydrolase</keyword>
<organism evidence="12 13">
    <name type="scientific">Bacillus atrophaeus (strain 1942)</name>
    <dbReference type="NCBI Taxonomy" id="720555"/>
    <lineage>
        <taxon>Bacteria</taxon>
        <taxon>Bacillati</taxon>
        <taxon>Bacillota</taxon>
        <taxon>Bacilli</taxon>
        <taxon>Bacillales</taxon>
        <taxon>Bacillaceae</taxon>
        <taxon>Bacillus</taxon>
    </lineage>
</organism>
<dbReference type="PANTHER" id="PTHR30582">
    <property type="entry name" value="L,D-TRANSPEPTIDASE"/>
    <property type="match status" value="1"/>
</dbReference>
<feature type="active site" description="Proton donor/acceptor" evidence="9">
    <location>
        <position position="127"/>
    </location>
</feature>
<keyword evidence="4" id="KW-0808">Transferase</keyword>
<keyword evidence="6 9" id="KW-0133">Cell shape</keyword>